<dbReference type="PROSITE" id="PS50110">
    <property type="entry name" value="RESPONSE_REGULATORY"/>
    <property type="match status" value="1"/>
</dbReference>
<dbReference type="Pfam" id="PF00072">
    <property type="entry name" value="Response_reg"/>
    <property type="match status" value="1"/>
</dbReference>
<evidence type="ECO:0000256" key="1">
    <source>
        <dbReference type="ARBA" id="ARBA00018672"/>
    </source>
</evidence>
<keyword evidence="6" id="KW-0238">DNA-binding</keyword>
<dbReference type="Gene3D" id="2.40.50.1020">
    <property type="entry name" value="LytTr DNA-binding domain"/>
    <property type="match status" value="1"/>
</dbReference>
<dbReference type="SUPFAM" id="SSF52172">
    <property type="entry name" value="CheY-like"/>
    <property type="match status" value="1"/>
</dbReference>
<dbReference type="InterPro" id="IPR011006">
    <property type="entry name" value="CheY-like_superfamily"/>
</dbReference>
<dbReference type="RefSeq" id="WP_053984971.1">
    <property type="nucleotide sequence ID" value="NZ_JAQIFT010000013.1"/>
</dbReference>
<gene>
    <name evidence="6" type="ORF">PBV87_02740</name>
</gene>
<dbReference type="EMBL" id="JAQIFT010000013">
    <property type="protein sequence ID" value="MDA3730422.1"/>
    <property type="molecule type" value="Genomic_DNA"/>
</dbReference>
<name>A0AA42DKA1_9FIRM</name>
<dbReference type="PROSITE" id="PS50930">
    <property type="entry name" value="HTH_LYTTR"/>
    <property type="match status" value="1"/>
</dbReference>
<evidence type="ECO:0000313" key="6">
    <source>
        <dbReference type="EMBL" id="MDA3730422.1"/>
    </source>
</evidence>
<organism evidence="6 7">
    <name type="scientific">Holtiella tumoricola</name>
    <dbReference type="NCBI Taxonomy" id="3018743"/>
    <lineage>
        <taxon>Bacteria</taxon>
        <taxon>Bacillati</taxon>
        <taxon>Bacillota</taxon>
        <taxon>Clostridia</taxon>
        <taxon>Lachnospirales</taxon>
        <taxon>Cellulosilyticaceae</taxon>
        <taxon>Holtiella</taxon>
    </lineage>
</organism>
<proteinExistence type="predicted"/>
<feature type="domain" description="Response regulatory" evidence="4">
    <location>
        <begin position="3"/>
        <end position="121"/>
    </location>
</feature>
<sequence>MIKIAICEDDSQERAKLRRYITAFAAERGAELSVDDYASGEAFLEQWDGAHYHVLFLDVYMGGMTGIELAKHVRTIDEKVMIIFVTSDTSHALEGYKIHAYDYIIKPIQHIDFIHTLQDIMNHIQVDDEPAFIFPTTGGDLRLKLKDIYYIESNIRKTNIYLDGEQYTCQYNINTLEEKLLKSGFIRTHRSFLVNMARLKLIKGNEVFLENGQTVFLSKYKQKEVKVRFMHYLGGTP</sequence>
<dbReference type="SMART" id="SM00850">
    <property type="entry name" value="LytTR"/>
    <property type="match status" value="1"/>
</dbReference>
<dbReference type="GO" id="GO:0000156">
    <property type="term" value="F:phosphorelay response regulator activity"/>
    <property type="evidence" value="ECO:0007669"/>
    <property type="project" value="InterPro"/>
</dbReference>
<protein>
    <recommendedName>
        <fullName evidence="1">Stage 0 sporulation protein A homolog</fullName>
    </recommendedName>
</protein>
<accession>A0AA42DKA1</accession>
<evidence type="ECO:0000256" key="3">
    <source>
        <dbReference type="PROSITE-ProRule" id="PRU00169"/>
    </source>
</evidence>
<keyword evidence="7" id="KW-1185">Reference proteome</keyword>
<dbReference type="PANTHER" id="PTHR37299">
    <property type="entry name" value="TRANSCRIPTIONAL REGULATOR-RELATED"/>
    <property type="match status" value="1"/>
</dbReference>
<dbReference type="InterPro" id="IPR007492">
    <property type="entry name" value="LytTR_DNA-bd_dom"/>
</dbReference>
<dbReference type="AlphaFoldDB" id="A0AA42DKA1"/>
<dbReference type="Gene3D" id="3.40.50.2300">
    <property type="match status" value="1"/>
</dbReference>
<reference evidence="6" key="1">
    <citation type="journal article" date="2023" name="Int. J. Syst. Evol. Microbiol.">
        <title>&lt;i&gt;Holtiella tumoricola&lt;/i&gt; gen. nov. sp. nov., isolated from a human clinical sample.</title>
        <authorList>
            <person name="Allen-Vercoe E."/>
            <person name="Daigneault M.C."/>
            <person name="Vancuren S.J."/>
            <person name="Cochrane K."/>
            <person name="O'Neal L.L."/>
            <person name="Sankaranarayanan K."/>
            <person name="Lawson P.A."/>
        </authorList>
    </citation>
    <scope>NUCLEOTIDE SEQUENCE</scope>
    <source>
        <strain evidence="6">CC70A</strain>
    </source>
</reference>
<comment type="function">
    <text evidence="2">May play the central regulatory role in sporulation. It may be an element of the effector pathway responsible for the activation of sporulation genes in response to nutritional stress. Spo0A may act in concert with spo0H (a sigma factor) to control the expression of some genes that are critical to the sporulation process.</text>
</comment>
<evidence type="ECO:0000313" key="7">
    <source>
        <dbReference type="Proteomes" id="UP001169242"/>
    </source>
</evidence>
<evidence type="ECO:0000256" key="2">
    <source>
        <dbReference type="ARBA" id="ARBA00024867"/>
    </source>
</evidence>
<dbReference type="PANTHER" id="PTHR37299:SF1">
    <property type="entry name" value="STAGE 0 SPORULATION PROTEIN A HOMOLOG"/>
    <property type="match status" value="1"/>
</dbReference>
<dbReference type="InterPro" id="IPR046947">
    <property type="entry name" value="LytR-like"/>
</dbReference>
<dbReference type="Pfam" id="PF04397">
    <property type="entry name" value="LytTR"/>
    <property type="match status" value="1"/>
</dbReference>
<dbReference type="InterPro" id="IPR001789">
    <property type="entry name" value="Sig_transdc_resp-reg_receiver"/>
</dbReference>
<evidence type="ECO:0000259" key="4">
    <source>
        <dbReference type="PROSITE" id="PS50110"/>
    </source>
</evidence>
<evidence type="ECO:0000259" key="5">
    <source>
        <dbReference type="PROSITE" id="PS50930"/>
    </source>
</evidence>
<feature type="modified residue" description="4-aspartylphosphate" evidence="3">
    <location>
        <position position="58"/>
    </location>
</feature>
<dbReference type="CDD" id="cd00156">
    <property type="entry name" value="REC"/>
    <property type="match status" value="1"/>
</dbReference>
<dbReference type="SMART" id="SM00448">
    <property type="entry name" value="REC"/>
    <property type="match status" value="1"/>
</dbReference>
<dbReference type="Proteomes" id="UP001169242">
    <property type="component" value="Unassembled WGS sequence"/>
</dbReference>
<keyword evidence="3" id="KW-0597">Phosphoprotein</keyword>
<comment type="caution">
    <text evidence="6">The sequence shown here is derived from an EMBL/GenBank/DDBJ whole genome shotgun (WGS) entry which is preliminary data.</text>
</comment>
<feature type="domain" description="HTH LytTR-type" evidence="5">
    <location>
        <begin position="132"/>
        <end position="231"/>
    </location>
</feature>
<dbReference type="GO" id="GO:0003677">
    <property type="term" value="F:DNA binding"/>
    <property type="evidence" value="ECO:0007669"/>
    <property type="project" value="UniProtKB-KW"/>
</dbReference>